<sequence>MPDELFSSWLVRTAHAHGCLPSSLTGAVWPGSHAWSVDPDRAHPWANLDRLSGMSGLSSHQLLASTLWPVMQRLHPRPVLQRSMYLPWILPLGCRSRSHAGGLMCCPDCIKSGVPHFLLQHRLAWHTACPWHNMLLIDRCVVCSSALQPARLCVDRPLSECHQCGQPLGKAALTPPVEAALTFQTFADSASQSMPFYGRVPLGFSEWMCIARVMVSFLEQVTRHPSAGSHLFCEAMGVDLSQLQASSLGLPFEYGTPSERAGLLGQAWVIMQAGPERFVESAAEAKLPVTSFPLPAVSVPDILHQMLSVLTNTPHKPGHMGLKRTHSPQEVWRRWHRLQRRTHRNGI</sequence>
<name>A0A7W2JRD2_9PSED</name>
<evidence type="ECO:0000313" key="2">
    <source>
        <dbReference type="EMBL" id="MBA6063762.1"/>
    </source>
</evidence>
<protein>
    <submittedName>
        <fullName evidence="2">TniQ family protein</fullName>
    </submittedName>
</protein>
<feature type="domain" description="TniQ" evidence="1">
    <location>
        <begin position="2"/>
        <end position="136"/>
    </location>
</feature>
<dbReference type="InterPro" id="IPR009492">
    <property type="entry name" value="TniQ"/>
</dbReference>
<dbReference type="EMBL" id="JACGDE010000001">
    <property type="protein sequence ID" value="MBA6063762.1"/>
    <property type="molecule type" value="Genomic_DNA"/>
</dbReference>
<evidence type="ECO:0000313" key="3">
    <source>
        <dbReference type="Proteomes" id="UP000541770"/>
    </source>
</evidence>
<gene>
    <name evidence="2" type="ORF">H4C75_03175</name>
</gene>
<organism evidence="2 3">
    <name type="scientific">Pseudomonas mosselii</name>
    <dbReference type="NCBI Taxonomy" id="78327"/>
    <lineage>
        <taxon>Bacteria</taxon>
        <taxon>Pseudomonadati</taxon>
        <taxon>Pseudomonadota</taxon>
        <taxon>Gammaproteobacteria</taxon>
        <taxon>Pseudomonadales</taxon>
        <taxon>Pseudomonadaceae</taxon>
        <taxon>Pseudomonas</taxon>
    </lineage>
</organism>
<comment type="caution">
    <text evidence="2">The sequence shown here is derived from an EMBL/GenBank/DDBJ whole genome shotgun (WGS) entry which is preliminary data.</text>
</comment>
<dbReference type="AlphaFoldDB" id="A0A7W2JRD2"/>
<proteinExistence type="predicted"/>
<dbReference type="Proteomes" id="UP000541770">
    <property type="component" value="Unassembled WGS sequence"/>
</dbReference>
<evidence type="ECO:0000259" key="1">
    <source>
        <dbReference type="Pfam" id="PF06527"/>
    </source>
</evidence>
<dbReference type="Pfam" id="PF06527">
    <property type="entry name" value="TniQ"/>
    <property type="match status" value="1"/>
</dbReference>
<accession>A0A7W2JRD2</accession>
<reference evidence="2 3" key="1">
    <citation type="submission" date="2020-07" db="EMBL/GenBank/DDBJ databases">
        <title>Diversity of carbapenemase encoding genes among Pseudomonas putida group clinical isolates in a tertiary Brazilian hospital.</title>
        <authorList>
            <person name="Alberto-Lei F."/>
            <person name="Nodari C.S."/>
            <person name="Streling A.P."/>
            <person name="Paulino J.T."/>
            <person name="Bessa-Neto F.O."/>
            <person name="Cayo R."/>
            <person name="Gales A.C."/>
        </authorList>
    </citation>
    <scope>NUCLEOTIDE SEQUENCE [LARGE SCALE GENOMIC DNA]</scope>
    <source>
        <strain evidence="2 3">14802</strain>
    </source>
</reference>